<sequence length="292" mass="33769">MAYYETHSVSASTASLSFFGVPYADFDRTGHWPIWKISKMFEAARALAIKSGFLALGKYAERDITMVIVKQQFDLNPKVHELSLKKKFPMLFELKLLEVGKTSVLYVTEFKDGSTKELLGQNFLKFVRMNSRTRRPFPFPEFFREAYGTNDMSVRSEVLPKRPLPEIPKTALKSVVIARHSDMDRNNHVNQCSYIKFCMDHATHASLSGYYAYYTQDMCLYAPLQWTISHVGECFANDELHIYTWQTDACAPEHIEFAILRKDNMILHASTIFDKEPKKRRQIVSFTTSNKL</sequence>
<dbReference type="KEGG" id="cvn:111104777"/>
<dbReference type="PANTHER" id="PTHR34487">
    <property type="entry name" value="ACYL-ACP THIOESTERASE"/>
    <property type="match status" value="1"/>
</dbReference>
<evidence type="ECO:0000313" key="4">
    <source>
        <dbReference type="RefSeq" id="XP_022294630.1"/>
    </source>
</evidence>
<keyword evidence="1" id="KW-1185">Reference proteome</keyword>
<protein>
    <submittedName>
        <fullName evidence="2 3">Uncharacterized protein LOC111104777</fullName>
    </submittedName>
</protein>
<dbReference type="GeneID" id="111104777"/>
<reference evidence="2" key="2">
    <citation type="submission" date="2025-04" db="UniProtKB">
        <authorList>
            <consortium name="RefSeq"/>
        </authorList>
    </citation>
    <scope>IDENTIFICATION</scope>
    <source>
        <tissue evidence="2">Whole sample</tissue>
    </source>
</reference>
<gene>
    <name evidence="2 3 4" type="primary">LOC111104777</name>
</gene>
<evidence type="ECO:0000313" key="1">
    <source>
        <dbReference type="Proteomes" id="UP000694844"/>
    </source>
</evidence>
<dbReference type="AlphaFoldDB" id="A0A8B8ATA9"/>
<dbReference type="RefSeq" id="XP_022294621.1">
    <property type="nucleotide sequence ID" value="XM_022438913.1"/>
</dbReference>
<dbReference type="PANTHER" id="PTHR34487:SF1">
    <property type="entry name" value="ACYL-ACP THIOESTERASE"/>
    <property type="match status" value="1"/>
</dbReference>
<name>A0A8B8ATA9_CRAVI</name>
<dbReference type="Proteomes" id="UP000694844">
    <property type="component" value="Chromosome 1"/>
</dbReference>
<dbReference type="OrthoDB" id="5975054at2759"/>
<dbReference type="SUPFAM" id="SSF54637">
    <property type="entry name" value="Thioesterase/thiol ester dehydrase-isomerase"/>
    <property type="match status" value="2"/>
</dbReference>
<dbReference type="Gene3D" id="3.10.129.10">
    <property type="entry name" value="Hotdog Thioesterase"/>
    <property type="match status" value="1"/>
</dbReference>
<evidence type="ECO:0000313" key="3">
    <source>
        <dbReference type="RefSeq" id="XP_022294621.1"/>
    </source>
</evidence>
<accession>A0A8B8ATA9</accession>
<evidence type="ECO:0000313" key="2">
    <source>
        <dbReference type="RefSeq" id="XP_022294612.1"/>
    </source>
</evidence>
<organism evidence="1 2">
    <name type="scientific">Crassostrea virginica</name>
    <name type="common">Eastern oyster</name>
    <dbReference type="NCBI Taxonomy" id="6565"/>
    <lineage>
        <taxon>Eukaryota</taxon>
        <taxon>Metazoa</taxon>
        <taxon>Spiralia</taxon>
        <taxon>Lophotrochozoa</taxon>
        <taxon>Mollusca</taxon>
        <taxon>Bivalvia</taxon>
        <taxon>Autobranchia</taxon>
        <taxon>Pteriomorphia</taxon>
        <taxon>Ostreida</taxon>
        <taxon>Ostreoidea</taxon>
        <taxon>Ostreidae</taxon>
        <taxon>Crassostrea</taxon>
    </lineage>
</organism>
<reference evidence="1" key="1">
    <citation type="submission" date="2024-06" db="UniProtKB">
        <authorList>
            <consortium name="RefSeq"/>
        </authorList>
    </citation>
    <scope>NUCLEOTIDE SEQUENCE [LARGE SCALE GENOMIC DNA]</scope>
    <source>
        <tissue evidence="3 4">Whole sample</tissue>
    </source>
</reference>
<proteinExistence type="predicted"/>
<dbReference type="RefSeq" id="XP_022294630.1">
    <property type="nucleotide sequence ID" value="XM_022438922.1"/>
</dbReference>
<dbReference type="RefSeq" id="XP_022294612.1">
    <property type="nucleotide sequence ID" value="XM_022438904.1"/>
</dbReference>
<dbReference type="InterPro" id="IPR029069">
    <property type="entry name" value="HotDog_dom_sf"/>
</dbReference>